<keyword evidence="3 6" id="KW-0812">Transmembrane</keyword>
<organism evidence="8">
    <name type="scientific">marine metagenome</name>
    <dbReference type="NCBI Taxonomy" id="408172"/>
    <lineage>
        <taxon>unclassified sequences</taxon>
        <taxon>metagenomes</taxon>
        <taxon>ecological metagenomes</taxon>
    </lineage>
</organism>
<dbReference type="AlphaFoldDB" id="A0A382DGG3"/>
<gene>
    <name evidence="8" type="ORF">METZ01_LOCUS189557</name>
</gene>
<evidence type="ECO:0000256" key="6">
    <source>
        <dbReference type="SAM" id="Phobius"/>
    </source>
</evidence>
<accession>A0A382DGG3</accession>
<evidence type="ECO:0000256" key="4">
    <source>
        <dbReference type="ARBA" id="ARBA00022989"/>
    </source>
</evidence>
<feature type="domain" description="Cytochrome C biogenesis protein transmembrane" evidence="7">
    <location>
        <begin position="54"/>
        <end position="141"/>
    </location>
</feature>
<feature type="transmembrane region" description="Helical" evidence="6">
    <location>
        <begin position="128"/>
        <end position="147"/>
    </location>
</feature>
<dbReference type="InterPro" id="IPR051790">
    <property type="entry name" value="Cytochrome_c-biogenesis_DsbD"/>
</dbReference>
<keyword evidence="5 6" id="KW-0472">Membrane</keyword>
<evidence type="ECO:0000313" key="8">
    <source>
        <dbReference type="EMBL" id="SVB36703.1"/>
    </source>
</evidence>
<dbReference type="GO" id="GO:0016020">
    <property type="term" value="C:membrane"/>
    <property type="evidence" value="ECO:0007669"/>
    <property type="project" value="UniProtKB-SubCell"/>
</dbReference>
<proteinExistence type="inferred from homology"/>
<feature type="transmembrane region" description="Helical" evidence="6">
    <location>
        <begin position="185"/>
        <end position="204"/>
    </location>
</feature>
<dbReference type="InterPro" id="IPR003834">
    <property type="entry name" value="Cyt_c_assmbl_TM_dom"/>
</dbReference>
<feature type="transmembrane region" description="Helical" evidence="6">
    <location>
        <begin position="100"/>
        <end position="122"/>
    </location>
</feature>
<dbReference type="GO" id="GO:0017004">
    <property type="term" value="P:cytochrome complex assembly"/>
    <property type="evidence" value="ECO:0007669"/>
    <property type="project" value="InterPro"/>
</dbReference>
<evidence type="ECO:0000256" key="2">
    <source>
        <dbReference type="ARBA" id="ARBA00006143"/>
    </source>
</evidence>
<feature type="non-terminal residue" evidence="8">
    <location>
        <position position="238"/>
    </location>
</feature>
<protein>
    <recommendedName>
        <fullName evidence="7">Cytochrome C biogenesis protein transmembrane domain-containing protein</fullName>
    </recommendedName>
</protein>
<dbReference type="PANTHER" id="PTHR31272:SF4">
    <property type="entry name" value="CYTOCHROME C-TYPE BIOGENESIS PROTEIN HI_1454-RELATED"/>
    <property type="match status" value="1"/>
</dbReference>
<evidence type="ECO:0000256" key="1">
    <source>
        <dbReference type="ARBA" id="ARBA00004141"/>
    </source>
</evidence>
<keyword evidence="4 6" id="KW-1133">Transmembrane helix</keyword>
<dbReference type="Pfam" id="PF02683">
    <property type="entry name" value="DsbD_TM"/>
    <property type="match status" value="1"/>
</dbReference>
<dbReference type="PANTHER" id="PTHR31272">
    <property type="entry name" value="CYTOCHROME C-TYPE BIOGENESIS PROTEIN HI_1454-RELATED"/>
    <property type="match status" value="1"/>
</dbReference>
<feature type="transmembrane region" description="Helical" evidence="6">
    <location>
        <begin position="154"/>
        <end position="173"/>
    </location>
</feature>
<evidence type="ECO:0000259" key="7">
    <source>
        <dbReference type="Pfam" id="PF02683"/>
    </source>
</evidence>
<reference evidence="8" key="1">
    <citation type="submission" date="2018-05" db="EMBL/GenBank/DDBJ databases">
        <authorList>
            <person name="Lanie J.A."/>
            <person name="Ng W.-L."/>
            <person name="Kazmierczak K.M."/>
            <person name="Andrzejewski T.M."/>
            <person name="Davidsen T.M."/>
            <person name="Wayne K.J."/>
            <person name="Tettelin H."/>
            <person name="Glass J.I."/>
            <person name="Rusch D."/>
            <person name="Podicherti R."/>
            <person name="Tsui H.-C.T."/>
            <person name="Winkler M.E."/>
        </authorList>
    </citation>
    <scope>NUCLEOTIDE SEQUENCE</scope>
</reference>
<comment type="subcellular location">
    <subcellularLocation>
        <location evidence="1">Membrane</location>
        <topology evidence="1">Multi-pass membrane protein</topology>
    </subcellularLocation>
</comment>
<dbReference type="EMBL" id="UINC01038946">
    <property type="protein sequence ID" value="SVB36703.1"/>
    <property type="molecule type" value="Genomic_DNA"/>
</dbReference>
<feature type="transmembrane region" description="Helical" evidence="6">
    <location>
        <begin position="14"/>
        <end position="34"/>
    </location>
</feature>
<evidence type="ECO:0000256" key="3">
    <source>
        <dbReference type="ARBA" id="ARBA00022692"/>
    </source>
</evidence>
<comment type="similarity">
    <text evidence="2">Belongs to the DsbD family.</text>
</comment>
<feature type="transmembrane region" description="Helical" evidence="6">
    <location>
        <begin position="54"/>
        <end position="79"/>
    </location>
</feature>
<evidence type="ECO:0000256" key="5">
    <source>
        <dbReference type="ARBA" id="ARBA00023136"/>
    </source>
</evidence>
<name>A0A382DGG3_9ZZZZ</name>
<sequence>MTTQRTSRLPSSRATLYLLLGVAILVPIAIFAIARIEISNSANDLKGLTGPFLAFSAGVLSFISPCVLPIVPVYIANLVGSSRNTPQDKISKRKTLGHSAMFLLGLTFVFILLGTSAGLIGYNLQLHLNTFEVIAGLILIVFGSLLIPSFERKTSIHAAIALAFATVIFYVVIESNIIQSDWRMILFLVATLIVWAKYCGYLRLTFFQRTLAIEIPQTQTISFGRSTLFGMAFAIGWT</sequence>